<protein>
    <submittedName>
        <fullName evidence="1">Uncharacterized protein</fullName>
    </submittedName>
</protein>
<dbReference type="EMBL" id="CASHSV030000217">
    <property type="protein sequence ID" value="CAJ2656711.1"/>
    <property type="molecule type" value="Genomic_DNA"/>
</dbReference>
<accession>A0ACB0KHK9</accession>
<evidence type="ECO:0000313" key="2">
    <source>
        <dbReference type="Proteomes" id="UP001177021"/>
    </source>
</evidence>
<reference evidence="1" key="1">
    <citation type="submission" date="2023-10" db="EMBL/GenBank/DDBJ databases">
        <authorList>
            <person name="Rodriguez Cubillos JULIANA M."/>
            <person name="De Vega J."/>
        </authorList>
    </citation>
    <scope>NUCLEOTIDE SEQUENCE</scope>
</reference>
<evidence type="ECO:0000313" key="1">
    <source>
        <dbReference type="EMBL" id="CAJ2656711.1"/>
    </source>
</evidence>
<proteinExistence type="predicted"/>
<organism evidence="1 2">
    <name type="scientific">Trifolium pratense</name>
    <name type="common">Red clover</name>
    <dbReference type="NCBI Taxonomy" id="57577"/>
    <lineage>
        <taxon>Eukaryota</taxon>
        <taxon>Viridiplantae</taxon>
        <taxon>Streptophyta</taxon>
        <taxon>Embryophyta</taxon>
        <taxon>Tracheophyta</taxon>
        <taxon>Spermatophyta</taxon>
        <taxon>Magnoliopsida</taxon>
        <taxon>eudicotyledons</taxon>
        <taxon>Gunneridae</taxon>
        <taxon>Pentapetalae</taxon>
        <taxon>rosids</taxon>
        <taxon>fabids</taxon>
        <taxon>Fabales</taxon>
        <taxon>Fabaceae</taxon>
        <taxon>Papilionoideae</taxon>
        <taxon>50 kb inversion clade</taxon>
        <taxon>NPAAA clade</taxon>
        <taxon>Hologalegina</taxon>
        <taxon>IRL clade</taxon>
        <taxon>Trifolieae</taxon>
        <taxon>Trifolium</taxon>
    </lineage>
</organism>
<comment type="caution">
    <text evidence="1">The sequence shown here is derived from an EMBL/GenBank/DDBJ whole genome shotgun (WGS) entry which is preliminary data.</text>
</comment>
<name>A0ACB0KHK9_TRIPR</name>
<keyword evidence="2" id="KW-1185">Reference proteome</keyword>
<dbReference type="Proteomes" id="UP001177021">
    <property type="component" value="Unassembled WGS sequence"/>
</dbReference>
<gene>
    <name evidence="1" type="ORF">MILVUS5_LOCUS23388</name>
</gene>
<sequence length="329" mass="38002">MIGKFLSDKPLHKLPLNQALSNMWCNPKVLKVTELQQQFLQITMENNDDFKRIIKGSPWILRNSWLVVKEWESNVKIEDMGFRFVPVWVQLWGFPFQIQTKDMGKKFGARIGKVEESELYQYPEKAMVVKIKVHIDTQKPLKARIQIGNTSDGITWVDFRYEKLPLFCFQFCLIGHSEDYCKRKGLIEHLNEVNPVGPWLRSNQFGRRIMDPKDRRFSSNPQKSPSYGDLSPVPKGLIKALEDLKLAKNEAFNTAGAKSQHNNFEKSDQPNAELVIQTIDHDQATLMGSTSASQKEGKSLRIAQWKSPTRVRLWSITKMKRQALVTRLA</sequence>